<dbReference type="Pfam" id="PF04525">
    <property type="entry name" value="LOR"/>
    <property type="match status" value="1"/>
</dbReference>
<proteinExistence type="inferred from homology"/>
<dbReference type="PANTHER" id="PTHR31087:SF161">
    <property type="entry name" value="TUBBY C 2 FAMILY PROTEIN"/>
    <property type="match status" value="1"/>
</dbReference>
<dbReference type="SUPFAM" id="SSF54518">
    <property type="entry name" value="Tubby C-terminal domain-like"/>
    <property type="match status" value="1"/>
</dbReference>
<accession>A0A1G9TEJ1</accession>
<dbReference type="EMBL" id="FNGW01000012">
    <property type="protein sequence ID" value="SDM46043.1"/>
    <property type="molecule type" value="Genomic_DNA"/>
</dbReference>
<dbReference type="RefSeq" id="WP_092727563.1">
    <property type="nucleotide sequence ID" value="NZ_FNGW01000012.1"/>
</dbReference>
<name>A0A1G9TEJ1_9FIRM</name>
<comment type="similarity">
    <text evidence="1">Belongs to the LOR family.</text>
</comment>
<dbReference type="Proteomes" id="UP000199068">
    <property type="component" value="Unassembled WGS sequence"/>
</dbReference>
<sequence>MKYYMKSKVFKLKEDFWIKDTDGNDIFFVDNKLISLGLQFNIQKDNKILYEIKQKMSLKPKYEVIKDSEVIASINKKLTFIKDKIKVDSKYGELLINGNLFDRNYNIYKDDKQIASIKKEVFALTDNYSIDIDFEDEAFVLSLVVIIDDIRDKH</sequence>
<evidence type="ECO:0000313" key="3">
    <source>
        <dbReference type="Proteomes" id="UP000199068"/>
    </source>
</evidence>
<keyword evidence="3" id="KW-1185">Reference proteome</keyword>
<dbReference type="InterPro" id="IPR007612">
    <property type="entry name" value="LOR"/>
</dbReference>
<dbReference type="InterPro" id="IPR025659">
    <property type="entry name" value="Tubby-like_C"/>
</dbReference>
<reference evidence="2 3" key="1">
    <citation type="submission" date="2016-10" db="EMBL/GenBank/DDBJ databases">
        <authorList>
            <person name="de Groot N.N."/>
        </authorList>
    </citation>
    <scope>NUCLEOTIDE SEQUENCE [LARGE SCALE GENOMIC DNA]</scope>
    <source>
        <strain evidence="2 3">DSM 797</strain>
    </source>
</reference>
<evidence type="ECO:0000313" key="2">
    <source>
        <dbReference type="EMBL" id="SDM46043.1"/>
    </source>
</evidence>
<dbReference type="Gene3D" id="2.40.160.200">
    <property type="entry name" value="LURP1-related"/>
    <property type="match status" value="1"/>
</dbReference>
<protein>
    <submittedName>
        <fullName evidence="2">Uncharacterized protein YxjI</fullName>
    </submittedName>
</protein>
<evidence type="ECO:0000256" key="1">
    <source>
        <dbReference type="ARBA" id="ARBA00005437"/>
    </source>
</evidence>
<dbReference type="PANTHER" id="PTHR31087">
    <property type="match status" value="1"/>
</dbReference>
<dbReference type="STRING" id="1121325.SAMN04515677_11278"/>
<organism evidence="2 3">
    <name type="scientific">Romboutsia lituseburensis DSM 797</name>
    <dbReference type="NCBI Taxonomy" id="1121325"/>
    <lineage>
        <taxon>Bacteria</taxon>
        <taxon>Bacillati</taxon>
        <taxon>Bacillota</taxon>
        <taxon>Clostridia</taxon>
        <taxon>Peptostreptococcales</taxon>
        <taxon>Peptostreptococcaceae</taxon>
        <taxon>Romboutsia</taxon>
    </lineage>
</organism>
<gene>
    <name evidence="2" type="ORF">SAMN04515677_11278</name>
</gene>
<dbReference type="AlphaFoldDB" id="A0A1G9TEJ1"/>
<dbReference type="InterPro" id="IPR038595">
    <property type="entry name" value="LOR_sf"/>
</dbReference>